<feature type="region of interest" description="Disordered" evidence="2">
    <location>
        <begin position="119"/>
        <end position="252"/>
    </location>
</feature>
<dbReference type="AlphaFoldDB" id="A0A8H5LL96"/>
<dbReference type="PANTHER" id="PTHR45705:SF14">
    <property type="entry name" value="ARF-GAP DOMAIN-CONTAINING PROTEIN"/>
    <property type="match status" value="1"/>
</dbReference>
<accession>A0A8H5LL96</accession>
<dbReference type="PANTHER" id="PTHR45705">
    <property type="entry name" value="FI20236P1"/>
    <property type="match status" value="1"/>
</dbReference>
<evidence type="ECO:0000256" key="1">
    <source>
        <dbReference type="PROSITE-ProRule" id="PRU00288"/>
    </source>
</evidence>
<evidence type="ECO:0000313" key="4">
    <source>
        <dbReference type="EMBL" id="KAF5361670.1"/>
    </source>
</evidence>
<dbReference type="GO" id="GO:0005737">
    <property type="term" value="C:cytoplasm"/>
    <property type="evidence" value="ECO:0007669"/>
    <property type="project" value="TreeGrafter"/>
</dbReference>
<protein>
    <recommendedName>
        <fullName evidence="3">Arf-GAP domain-containing protein</fullName>
    </recommendedName>
</protein>
<dbReference type="PROSITE" id="PS50115">
    <property type="entry name" value="ARFGAP"/>
    <property type="match status" value="1"/>
</dbReference>
<dbReference type="InterPro" id="IPR001164">
    <property type="entry name" value="ArfGAP_dom"/>
</dbReference>
<dbReference type="SUPFAM" id="SSF57863">
    <property type="entry name" value="ArfGap/RecO-like zinc finger"/>
    <property type="match status" value="1"/>
</dbReference>
<name>A0A8H5LL96_9AGAR</name>
<proteinExistence type="predicted"/>
<feature type="domain" description="Arf-GAP" evidence="3">
    <location>
        <begin position="10"/>
        <end position="133"/>
    </location>
</feature>
<feature type="compositionally biased region" description="Low complexity" evidence="2">
    <location>
        <begin position="133"/>
        <end position="155"/>
    </location>
</feature>
<dbReference type="GO" id="GO:0008270">
    <property type="term" value="F:zinc ion binding"/>
    <property type="evidence" value="ECO:0007669"/>
    <property type="project" value="UniProtKB-KW"/>
</dbReference>
<dbReference type="InterPro" id="IPR044732">
    <property type="entry name" value="ArfGAP_SMAP1-like"/>
</dbReference>
<feature type="compositionally biased region" description="Polar residues" evidence="2">
    <location>
        <begin position="163"/>
        <end position="201"/>
    </location>
</feature>
<keyword evidence="1" id="KW-0479">Metal-binding</keyword>
<dbReference type="InterPro" id="IPR051718">
    <property type="entry name" value="ARF_GTPase-activating"/>
</dbReference>
<dbReference type="FunFam" id="1.10.220.150:FF:000010">
    <property type="entry name" value="Stromal membrane-associated protein"/>
    <property type="match status" value="1"/>
</dbReference>
<feature type="compositionally biased region" description="Low complexity" evidence="2">
    <location>
        <begin position="202"/>
        <end position="222"/>
    </location>
</feature>
<dbReference type="PRINTS" id="PR00405">
    <property type="entry name" value="REVINTRACTNG"/>
</dbReference>
<dbReference type="Gene3D" id="1.10.220.150">
    <property type="entry name" value="Arf GTPase activating protein"/>
    <property type="match status" value="1"/>
</dbReference>
<dbReference type="GO" id="GO:0005096">
    <property type="term" value="F:GTPase activator activity"/>
    <property type="evidence" value="ECO:0007669"/>
    <property type="project" value="InterPro"/>
</dbReference>
<dbReference type="Proteomes" id="UP000559256">
    <property type="component" value="Unassembled WGS sequence"/>
</dbReference>
<dbReference type="SMART" id="SM00105">
    <property type="entry name" value="ArfGap"/>
    <property type="match status" value="1"/>
</dbReference>
<dbReference type="InterPro" id="IPR038508">
    <property type="entry name" value="ArfGAP_dom_sf"/>
</dbReference>
<feature type="compositionally biased region" description="Low complexity" evidence="2">
    <location>
        <begin position="387"/>
        <end position="398"/>
    </location>
</feature>
<evidence type="ECO:0000256" key="2">
    <source>
        <dbReference type="SAM" id="MobiDB-lite"/>
    </source>
</evidence>
<dbReference type="CDD" id="cd08839">
    <property type="entry name" value="ArfGap_SMAP"/>
    <property type="match status" value="1"/>
</dbReference>
<dbReference type="OrthoDB" id="10266696at2759"/>
<feature type="region of interest" description="Disordered" evidence="2">
    <location>
        <begin position="387"/>
        <end position="413"/>
    </location>
</feature>
<evidence type="ECO:0000313" key="5">
    <source>
        <dbReference type="Proteomes" id="UP000559256"/>
    </source>
</evidence>
<reference evidence="4 5" key="1">
    <citation type="journal article" date="2020" name="ISME J.">
        <title>Uncovering the hidden diversity of litter-decomposition mechanisms in mushroom-forming fungi.</title>
        <authorList>
            <person name="Floudas D."/>
            <person name="Bentzer J."/>
            <person name="Ahren D."/>
            <person name="Johansson T."/>
            <person name="Persson P."/>
            <person name="Tunlid A."/>
        </authorList>
    </citation>
    <scope>NUCLEOTIDE SEQUENCE [LARGE SCALE GENOMIC DNA]</scope>
    <source>
        <strain evidence="4 5">CBS 291.85</strain>
    </source>
</reference>
<dbReference type="InterPro" id="IPR037278">
    <property type="entry name" value="ARFGAP/RecO"/>
</dbReference>
<keyword evidence="5" id="KW-1185">Reference proteome</keyword>
<evidence type="ECO:0000259" key="3">
    <source>
        <dbReference type="PROSITE" id="PS50115"/>
    </source>
</evidence>
<dbReference type="EMBL" id="JAACJM010000039">
    <property type="protein sequence ID" value="KAF5361670.1"/>
    <property type="molecule type" value="Genomic_DNA"/>
</dbReference>
<comment type="caution">
    <text evidence="4">The sequence shown here is derived from an EMBL/GenBank/DDBJ whole genome shotgun (WGS) entry which is preliminary data.</text>
</comment>
<sequence>MSRQDKATTERHTRTLRDLVKRPENKVCADCKRNDPRWASWNLGVFLCIRCSGIHRGMGTHISKVKSVDLDVWTPEQMESIQKWGNQRANLYWEAHLKAGHIPPDHKMESFIRSKYESRRWAKDGPPPEDPSTLESSTTRSAASAAAAEPLLQQPSSPPPRAMQTQTHAPSGSISNRNAAPVTSRQPQAQHRLISSTLVGQSPSAPTTTTSAPAPAAAAAPAVDNGLFSLDFHSPSTTPAPSSSPPPKKDAKQDIMSLFSSPAAQPNVAASVVGGAGFGQFSGAMPAMSQAGAWGNAVNPGVQATAMNPTSMMGNSGTGMWGVNSGWNGTGAGAVPPAQANVWGGVAQQQQQQPNLFASGNDIWGNSSSGMGAMGSGGSQDLFGSFASSGAGTTSPAAQKKDDAFGDIWGGFK</sequence>
<organism evidence="4 5">
    <name type="scientific">Tetrapyrgos nigripes</name>
    <dbReference type="NCBI Taxonomy" id="182062"/>
    <lineage>
        <taxon>Eukaryota</taxon>
        <taxon>Fungi</taxon>
        <taxon>Dikarya</taxon>
        <taxon>Basidiomycota</taxon>
        <taxon>Agaricomycotina</taxon>
        <taxon>Agaricomycetes</taxon>
        <taxon>Agaricomycetidae</taxon>
        <taxon>Agaricales</taxon>
        <taxon>Marasmiineae</taxon>
        <taxon>Marasmiaceae</taxon>
        <taxon>Tetrapyrgos</taxon>
    </lineage>
</organism>
<keyword evidence="1" id="KW-0862">Zinc</keyword>
<gene>
    <name evidence="4" type="ORF">D9758_007291</name>
</gene>
<dbReference type="Pfam" id="PF01412">
    <property type="entry name" value="ArfGap"/>
    <property type="match status" value="1"/>
</dbReference>
<keyword evidence="1" id="KW-0863">Zinc-finger</keyword>